<dbReference type="Pfam" id="PF07589">
    <property type="entry name" value="PEP-CTERM"/>
    <property type="match status" value="1"/>
</dbReference>
<evidence type="ECO:0000259" key="2">
    <source>
        <dbReference type="Pfam" id="PF07589"/>
    </source>
</evidence>
<feature type="signal peptide" evidence="1">
    <location>
        <begin position="1"/>
        <end position="23"/>
    </location>
</feature>
<dbReference type="EMBL" id="JAJEWP010000002">
    <property type="protein sequence ID" value="MCC2616881.1"/>
    <property type="molecule type" value="Genomic_DNA"/>
</dbReference>
<dbReference type="RefSeq" id="WP_229160664.1">
    <property type="nucleotide sequence ID" value="NZ_JAJEWP010000002.1"/>
</dbReference>
<dbReference type="NCBIfam" id="TIGR02595">
    <property type="entry name" value="PEP_CTERM"/>
    <property type="match status" value="1"/>
</dbReference>
<protein>
    <submittedName>
        <fullName evidence="3">PEP-CTERM sorting domain-containing protein</fullName>
    </submittedName>
</protein>
<reference evidence="3 4" key="1">
    <citation type="submission" date="2021-10" db="EMBL/GenBank/DDBJ databases">
        <title>Draft genome of Aestuariibacter halophilus JC2043.</title>
        <authorList>
            <person name="Emsley S.A."/>
            <person name="Pfannmuller K.M."/>
            <person name="Ushijima B."/>
            <person name="Saw J.H."/>
            <person name="Videau P."/>
        </authorList>
    </citation>
    <scope>NUCLEOTIDE SEQUENCE [LARGE SCALE GENOMIC DNA]</scope>
    <source>
        <strain evidence="3 4">JC2043</strain>
    </source>
</reference>
<keyword evidence="1" id="KW-0732">Signal</keyword>
<organism evidence="3 4">
    <name type="scientific">Fluctibacter halophilus</name>
    <dbReference type="NCBI Taxonomy" id="226011"/>
    <lineage>
        <taxon>Bacteria</taxon>
        <taxon>Pseudomonadati</taxon>
        <taxon>Pseudomonadota</taxon>
        <taxon>Gammaproteobacteria</taxon>
        <taxon>Alteromonadales</taxon>
        <taxon>Alteromonadaceae</taxon>
        <taxon>Fluctibacter</taxon>
    </lineage>
</organism>
<dbReference type="Proteomes" id="UP001520878">
    <property type="component" value="Unassembled WGS sequence"/>
</dbReference>
<dbReference type="InterPro" id="IPR013424">
    <property type="entry name" value="Ice-binding_C"/>
</dbReference>
<keyword evidence="4" id="KW-1185">Reference proteome</keyword>
<evidence type="ECO:0000256" key="1">
    <source>
        <dbReference type="SAM" id="SignalP"/>
    </source>
</evidence>
<evidence type="ECO:0000313" key="3">
    <source>
        <dbReference type="EMBL" id="MCC2616881.1"/>
    </source>
</evidence>
<accession>A0ABS8G9T9</accession>
<gene>
    <name evidence="3" type="ORF">LJ739_11565</name>
</gene>
<sequence length="324" mass="35054">MKLWNILGASASLFLLVSTSAQAAFVTTQTGVNVTQRSCSAVGEPGYMSQWAPVIAQFGRDYGRGMPSNEADVTAEHACIFNTQWQQYFQEGEEGLGSRMTQQVVSTNELQAFLQNADGDIWLSAELDDSALTLPEAHFVVAADAFERNSANLFSYQEYEWSGEATTLTFTADIHFLMSNGLWDGANDSAYSLLIGAYQGLEIAAEALFPSNFGTALASASYSSRNDADIAADADTYRNISISFDVENGDRFGLTALSQAFALNGGYVDFANSLYTQLSVEGLSDQDSQQVFSGALQRVTVPEPSVLSLFGLALAGLFIRRRRA</sequence>
<evidence type="ECO:0000313" key="4">
    <source>
        <dbReference type="Proteomes" id="UP001520878"/>
    </source>
</evidence>
<feature type="domain" description="Ice-binding protein C-terminal" evidence="2">
    <location>
        <begin position="300"/>
        <end position="322"/>
    </location>
</feature>
<proteinExistence type="predicted"/>
<feature type="chain" id="PRO_5046151542" evidence="1">
    <location>
        <begin position="24"/>
        <end position="324"/>
    </location>
</feature>
<name>A0ABS8G9T9_9ALTE</name>
<comment type="caution">
    <text evidence="3">The sequence shown here is derived from an EMBL/GenBank/DDBJ whole genome shotgun (WGS) entry which is preliminary data.</text>
</comment>